<sequence length="47" mass="5403">MACGGNPLIHLPVFYYIIFFPIFTLSYGHRGVIPYQKKVLFAVDLRS</sequence>
<name>A0A6J4JSX4_9SPHI</name>
<reference evidence="2" key="1">
    <citation type="submission" date="2020-02" db="EMBL/GenBank/DDBJ databases">
        <authorList>
            <person name="Meier V. D."/>
        </authorList>
    </citation>
    <scope>NUCLEOTIDE SEQUENCE</scope>
    <source>
        <strain evidence="2">AVDCRST_MAG56</strain>
    </source>
</reference>
<keyword evidence="1" id="KW-1133">Transmembrane helix</keyword>
<keyword evidence="1" id="KW-0472">Membrane</keyword>
<gene>
    <name evidence="2" type="ORF">AVDCRST_MAG56-4168</name>
</gene>
<protein>
    <submittedName>
        <fullName evidence="2">Uncharacterized protein</fullName>
    </submittedName>
</protein>
<organism evidence="2">
    <name type="scientific">uncultured Cytophagales bacterium</name>
    <dbReference type="NCBI Taxonomy" id="158755"/>
    <lineage>
        <taxon>Bacteria</taxon>
        <taxon>Pseudomonadati</taxon>
        <taxon>Bacteroidota</taxon>
        <taxon>Sphingobacteriia</taxon>
        <taxon>Sphingobacteriales</taxon>
        <taxon>environmental samples</taxon>
    </lineage>
</organism>
<evidence type="ECO:0000256" key="1">
    <source>
        <dbReference type="SAM" id="Phobius"/>
    </source>
</evidence>
<dbReference type="EMBL" id="CADCTQ010000351">
    <property type="protein sequence ID" value="CAA9286404.1"/>
    <property type="molecule type" value="Genomic_DNA"/>
</dbReference>
<dbReference type="AlphaFoldDB" id="A0A6J4JSX4"/>
<evidence type="ECO:0000313" key="2">
    <source>
        <dbReference type="EMBL" id="CAA9286404.1"/>
    </source>
</evidence>
<feature type="transmembrane region" description="Helical" evidence="1">
    <location>
        <begin position="12"/>
        <end position="28"/>
    </location>
</feature>
<proteinExistence type="predicted"/>
<keyword evidence="1" id="KW-0812">Transmembrane</keyword>
<accession>A0A6J4JSX4</accession>